<dbReference type="AlphaFoldDB" id="A0A6C0FCP8"/>
<proteinExistence type="predicted"/>
<evidence type="ECO:0000313" key="1">
    <source>
        <dbReference type="EMBL" id="QHT38403.1"/>
    </source>
</evidence>
<reference evidence="1" key="1">
    <citation type="journal article" date="2020" name="Nature">
        <title>Giant virus diversity and host interactions through global metagenomics.</title>
        <authorList>
            <person name="Schulz F."/>
            <person name="Roux S."/>
            <person name="Paez-Espino D."/>
            <person name="Jungbluth S."/>
            <person name="Walsh D.A."/>
            <person name="Denef V.J."/>
            <person name="McMahon K.D."/>
            <person name="Konstantinidis K.T."/>
            <person name="Eloe-Fadrosh E.A."/>
            <person name="Kyrpides N.C."/>
            <person name="Woyke T."/>
        </authorList>
    </citation>
    <scope>NUCLEOTIDE SEQUENCE</scope>
    <source>
        <strain evidence="1">GVMAG-S-ERX556101-89</strain>
    </source>
</reference>
<protein>
    <submittedName>
        <fullName evidence="1">Uncharacterized protein</fullName>
    </submittedName>
</protein>
<accession>A0A6C0FCP8</accession>
<sequence>MPNYFAEIDSSNVVLRVIVCDTKEWCENSLGGTWVQTYRDDSSKNPAGRGMIYHADKENFSSTQPYPSWVLDNNCDWQPPTPMPDLTQEEIDANKYYNWEESSGSWIIETIEVPP</sequence>
<name>A0A6C0FCP8_9ZZZZ</name>
<dbReference type="EMBL" id="MN738829">
    <property type="protein sequence ID" value="QHT38403.1"/>
    <property type="molecule type" value="Genomic_DNA"/>
</dbReference>
<organism evidence="1">
    <name type="scientific">viral metagenome</name>
    <dbReference type="NCBI Taxonomy" id="1070528"/>
    <lineage>
        <taxon>unclassified sequences</taxon>
        <taxon>metagenomes</taxon>
        <taxon>organismal metagenomes</taxon>
    </lineage>
</organism>